<sequence>MPQDYTLPIIIGYDAVTLREKVDLLAAGQRLDELGELRSLSALNEKIALLRLIGRLDEAFDMANAALRQARFTGSREELAASRIRRAQVMQFQGKLDEAASELTHCVLEAETHEWSAVAAFARENRGKVLFEQGDLEGALADLTAAVFLREKAGASVEHLEGSLLAVAVVESFIAERGQAR</sequence>
<evidence type="ECO:0000313" key="1">
    <source>
        <dbReference type="EMBL" id="MCI4658177.1"/>
    </source>
</evidence>
<dbReference type="RefSeq" id="WP_241976434.1">
    <property type="nucleotide sequence ID" value="NZ_JALGAR010000002.1"/>
</dbReference>
<organism evidence="1 2">
    <name type="scientific">Cryobacterium zhongshanensis</name>
    <dbReference type="NCBI Taxonomy" id="2928153"/>
    <lineage>
        <taxon>Bacteria</taxon>
        <taxon>Bacillati</taxon>
        <taxon>Actinomycetota</taxon>
        <taxon>Actinomycetes</taxon>
        <taxon>Micrococcales</taxon>
        <taxon>Microbacteriaceae</taxon>
        <taxon>Cryobacterium</taxon>
    </lineage>
</organism>
<evidence type="ECO:0008006" key="3">
    <source>
        <dbReference type="Google" id="ProtNLM"/>
    </source>
</evidence>
<name>A0AA41UFJ1_9MICO</name>
<dbReference type="EMBL" id="JALGAR010000002">
    <property type="protein sequence ID" value="MCI4658177.1"/>
    <property type="molecule type" value="Genomic_DNA"/>
</dbReference>
<comment type="caution">
    <text evidence="1">The sequence shown here is derived from an EMBL/GenBank/DDBJ whole genome shotgun (WGS) entry which is preliminary data.</text>
</comment>
<evidence type="ECO:0000313" key="2">
    <source>
        <dbReference type="Proteomes" id="UP001165341"/>
    </source>
</evidence>
<dbReference type="InterPro" id="IPR011990">
    <property type="entry name" value="TPR-like_helical_dom_sf"/>
</dbReference>
<dbReference type="Gene3D" id="1.25.40.10">
    <property type="entry name" value="Tetratricopeptide repeat domain"/>
    <property type="match status" value="1"/>
</dbReference>
<keyword evidence="2" id="KW-1185">Reference proteome</keyword>
<dbReference type="Proteomes" id="UP001165341">
    <property type="component" value="Unassembled WGS sequence"/>
</dbReference>
<proteinExistence type="predicted"/>
<dbReference type="SUPFAM" id="SSF48452">
    <property type="entry name" value="TPR-like"/>
    <property type="match status" value="1"/>
</dbReference>
<accession>A0AA41UFJ1</accession>
<protein>
    <recommendedName>
        <fullName evidence="3">Tetratricopeptide repeat protein</fullName>
    </recommendedName>
</protein>
<reference evidence="1" key="1">
    <citation type="submission" date="2022-03" db="EMBL/GenBank/DDBJ databases">
        <title>Cryobacterium sp. nov. strain ZS14-85, isolated from Antarctic soil.</title>
        <authorList>
            <person name="Li J."/>
            <person name="Niu G."/>
        </authorList>
    </citation>
    <scope>NUCLEOTIDE SEQUENCE</scope>
    <source>
        <strain evidence="1">ZS14-85</strain>
    </source>
</reference>
<gene>
    <name evidence="1" type="ORF">MQH31_10200</name>
</gene>
<dbReference type="AlphaFoldDB" id="A0AA41UFJ1"/>